<evidence type="ECO:0000256" key="7">
    <source>
        <dbReference type="ARBA" id="ARBA00023134"/>
    </source>
</evidence>
<keyword evidence="8 10" id="KW-0717">Septation</keyword>
<comment type="function">
    <text evidence="10">Necessary for normal cell division and for the maintenance of normal septation.</text>
</comment>
<keyword evidence="9 10" id="KW-0131">Cell cycle</keyword>
<gene>
    <name evidence="10" type="primary">engB</name>
    <name evidence="12" type="ORF">CWD77_10400</name>
</gene>
<dbReference type="PROSITE" id="PS51706">
    <property type="entry name" value="G_ENGB"/>
    <property type="match status" value="1"/>
</dbReference>
<dbReference type="GO" id="GO:0046872">
    <property type="term" value="F:metal ion binding"/>
    <property type="evidence" value="ECO:0007669"/>
    <property type="project" value="UniProtKB-KW"/>
</dbReference>
<comment type="cofactor">
    <cofactor evidence="1">
        <name>Mg(2+)</name>
        <dbReference type="ChEBI" id="CHEBI:18420"/>
    </cofactor>
</comment>
<dbReference type="EMBL" id="PISP01000003">
    <property type="protein sequence ID" value="PKD43038.1"/>
    <property type="molecule type" value="Genomic_DNA"/>
</dbReference>
<dbReference type="Pfam" id="PF01926">
    <property type="entry name" value="MMR_HSR1"/>
    <property type="match status" value="1"/>
</dbReference>
<dbReference type="InterPro" id="IPR027417">
    <property type="entry name" value="P-loop_NTPase"/>
</dbReference>
<dbReference type="InterPro" id="IPR030393">
    <property type="entry name" value="G_ENGB_dom"/>
</dbReference>
<dbReference type="PANTHER" id="PTHR11649:SF13">
    <property type="entry name" value="ENGB-TYPE G DOMAIN-CONTAINING PROTEIN"/>
    <property type="match status" value="1"/>
</dbReference>
<dbReference type="HAMAP" id="MF_00321">
    <property type="entry name" value="GTPase_EngB"/>
    <property type="match status" value="1"/>
</dbReference>
<evidence type="ECO:0000256" key="5">
    <source>
        <dbReference type="ARBA" id="ARBA00022741"/>
    </source>
</evidence>
<accession>A0A2N0VFW3</accession>
<organism evidence="12 13">
    <name type="scientific">Rhodohalobacter barkolensis</name>
    <dbReference type="NCBI Taxonomy" id="2053187"/>
    <lineage>
        <taxon>Bacteria</taxon>
        <taxon>Pseudomonadati</taxon>
        <taxon>Balneolota</taxon>
        <taxon>Balneolia</taxon>
        <taxon>Balneolales</taxon>
        <taxon>Balneolaceae</taxon>
        <taxon>Rhodohalobacter</taxon>
    </lineage>
</organism>
<dbReference type="PANTHER" id="PTHR11649">
    <property type="entry name" value="MSS1/TRME-RELATED GTP-BINDING PROTEIN"/>
    <property type="match status" value="1"/>
</dbReference>
<proteinExistence type="inferred from homology"/>
<evidence type="ECO:0000313" key="13">
    <source>
        <dbReference type="Proteomes" id="UP000233398"/>
    </source>
</evidence>
<protein>
    <recommendedName>
        <fullName evidence="10">Probable GTP-binding protein EngB</fullName>
    </recommendedName>
</protein>
<evidence type="ECO:0000256" key="10">
    <source>
        <dbReference type="HAMAP-Rule" id="MF_00321"/>
    </source>
</evidence>
<dbReference type="AlphaFoldDB" id="A0A2N0VFW3"/>
<evidence type="ECO:0000256" key="4">
    <source>
        <dbReference type="ARBA" id="ARBA00022723"/>
    </source>
</evidence>
<evidence type="ECO:0000256" key="8">
    <source>
        <dbReference type="ARBA" id="ARBA00023210"/>
    </source>
</evidence>
<keyword evidence="7 10" id="KW-0342">GTP-binding</keyword>
<dbReference type="InterPro" id="IPR019987">
    <property type="entry name" value="GTP-bd_ribosome_bio_YsxC"/>
</dbReference>
<evidence type="ECO:0000256" key="6">
    <source>
        <dbReference type="ARBA" id="ARBA00022842"/>
    </source>
</evidence>
<dbReference type="InterPro" id="IPR006073">
    <property type="entry name" value="GTP-bd"/>
</dbReference>
<comment type="similarity">
    <text evidence="2 10">Belongs to the TRAFAC class TrmE-Era-EngA-EngB-Septin-like GTPase superfamily. EngB GTPase family.</text>
</comment>
<feature type="domain" description="EngB-type G" evidence="11">
    <location>
        <begin position="22"/>
        <end position="196"/>
    </location>
</feature>
<evidence type="ECO:0000259" key="11">
    <source>
        <dbReference type="PROSITE" id="PS51706"/>
    </source>
</evidence>
<keyword evidence="5 10" id="KW-0547">Nucleotide-binding</keyword>
<evidence type="ECO:0000256" key="2">
    <source>
        <dbReference type="ARBA" id="ARBA00009638"/>
    </source>
</evidence>
<sequence>MAFKKATFITSAPSIRECPEESIPEFCFAGRSNVGKSSLINKITNKKRLARTSNTPGKTQQMNYYLIDEEFYLVDLPGFGFAKVPKKERDRWGKDIKQYLLQRNTLRLILHLVDSRHNPTGLDQEFFYWMASKQKPFAVLLTKSDKLSTNKLAQSEKKVREVLSEMNIEVPVIPCSADTGKGVKEIQSLITEFMEYESDQV</sequence>
<dbReference type="RefSeq" id="WP_101073513.1">
    <property type="nucleotide sequence ID" value="NZ_PISP01000003.1"/>
</dbReference>
<evidence type="ECO:0000256" key="1">
    <source>
        <dbReference type="ARBA" id="ARBA00001946"/>
    </source>
</evidence>
<dbReference type="FunFam" id="3.40.50.300:FF:000098">
    <property type="entry name" value="Probable GTP-binding protein EngB"/>
    <property type="match status" value="1"/>
</dbReference>
<dbReference type="OrthoDB" id="9804921at2"/>
<keyword evidence="4" id="KW-0479">Metal-binding</keyword>
<keyword evidence="6" id="KW-0460">Magnesium</keyword>
<reference evidence="12 13" key="1">
    <citation type="submission" date="2017-11" db="EMBL/GenBank/DDBJ databases">
        <title>Rhodohalobacter 15182 sp. nov., isolated from a salt lake.</title>
        <authorList>
            <person name="Han S."/>
        </authorList>
    </citation>
    <scope>NUCLEOTIDE SEQUENCE [LARGE SCALE GENOMIC DNA]</scope>
    <source>
        <strain evidence="12 13">15182</strain>
    </source>
</reference>
<dbReference type="NCBIfam" id="TIGR03598">
    <property type="entry name" value="GTPase_YsxC"/>
    <property type="match status" value="1"/>
</dbReference>
<comment type="caution">
    <text evidence="12">The sequence shown here is derived from an EMBL/GenBank/DDBJ whole genome shotgun (WGS) entry which is preliminary data.</text>
</comment>
<evidence type="ECO:0000313" key="12">
    <source>
        <dbReference type="EMBL" id="PKD43038.1"/>
    </source>
</evidence>
<dbReference type="InterPro" id="IPR005225">
    <property type="entry name" value="Small_GTP-bd"/>
</dbReference>
<dbReference type="Proteomes" id="UP000233398">
    <property type="component" value="Unassembled WGS sequence"/>
</dbReference>
<keyword evidence="13" id="KW-1185">Reference proteome</keyword>
<evidence type="ECO:0000256" key="3">
    <source>
        <dbReference type="ARBA" id="ARBA00022618"/>
    </source>
</evidence>
<name>A0A2N0VFW3_9BACT</name>
<dbReference type="SUPFAM" id="SSF52540">
    <property type="entry name" value="P-loop containing nucleoside triphosphate hydrolases"/>
    <property type="match status" value="1"/>
</dbReference>
<keyword evidence="3 10" id="KW-0132">Cell division</keyword>
<dbReference type="GO" id="GO:0005525">
    <property type="term" value="F:GTP binding"/>
    <property type="evidence" value="ECO:0007669"/>
    <property type="project" value="UniProtKB-UniRule"/>
</dbReference>
<dbReference type="NCBIfam" id="TIGR00231">
    <property type="entry name" value="small_GTP"/>
    <property type="match status" value="1"/>
</dbReference>
<dbReference type="GO" id="GO:0000917">
    <property type="term" value="P:division septum assembly"/>
    <property type="evidence" value="ECO:0007669"/>
    <property type="project" value="UniProtKB-KW"/>
</dbReference>
<dbReference type="CDD" id="cd01876">
    <property type="entry name" value="YihA_EngB"/>
    <property type="match status" value="1"/>
</dbReference>
<dbReference type="Gene3D" id="3.40.50.300">
    <property type="entry name" value="P-loop containing nucleotide triphosphate hydrolases"/>
    <property type="match status" value="1"/>
</dbReference>
<evidence type="ECO:0000256" key="9">
    <source>
        <dbReference type="ARBA" id="ARBA00023306"/>
    </source>
</evidence>